<evidence type="ECO:0000313" key="1">
    <source>
        <dbReference type="EMBL" id="KAJ8762574.1"/>
    </source>
</evidence>
<keyword evidence="2" id="KW-1185">Reference proteome</keyword>
<dbReference type="AlphaFoldDB" id="A0AAV8T8B3"/>
<reference evidence="1 2" key="1">
    <citation type="submission" date="2021-09" db="EMBL/GenBank/DDBJ databases">
        <title>Genomic insights and catalytic innovation underlie evolution of tropane alkaloids biosynthesis.</title>
        <authorList>
            <person name="Wang Y.-J."/>
            <person name="Tian T."/>
            <person name="Huang J.-P."/>
            <person name="Huang S.-X."/>
        </authorList>
    </citation>
    <scope>NUCLEOTIDE SEQUENCE [LARGE SCALE GENOMIC DNA]</scope>
    <source>
        <strain evidence="1">KIB-2018</strain>
        <tissue evidence="1">Leaf</tissue>
    </source>
</reference>
<organism evidence="1 2">
    <name type="scientific">Erythroxylum novogranatense</name>
    <dbReference type="NCBI Taxonomy" id="1862640"/>
    <lineage>
        <taxon>Eukaryota</taxon>
        <taxon>Viridiplantae</taxon>
        <taxon>Streptophyta</taxon>
        <taxon>Embryophyta</taxon>
        <taxon>Tracheophyta</taxon>
        <taxon>Spermatophyta</taxon>
        <taxon>Magnoliopsida</taxon>
        <taxon>eudicotyledons</taxon>
        <taxon>Gunneridae</taxon>
        <taxon>Pentapetalae</taxon>
        <taxon>rosids</taxon>
        <taxon>fabids</taxon>
        <taxon>Malpighiales</taxon>
        <taxon>Erythroxylaceae</taxon>
        <taxon>Erythroxylum</taxon>
    </lineage>
</organism>
<proteinExistence type="predicted"/>
<name>A0AAV8T8B3_9ROSI</name>
<comment type="caution">
    <text evidence="1">The sequence shown here is derived from an EMBL/GenBank/DDBJ whole genome shotgun (WGS) entry which is preliminary data.</text>
</comment>
<accession>A0AAV8T8B3</accession>
<gene>
    <name evidence="1" type="ORF">K2173_008013</name>
</gene>
<dbReference type="Proteomes" id="UP001159364">
    <property type="component" value="Linkage Group LG06"/>
</dbReference>
<sequence>MRREKTVEARREFNLRREELDFFFYGGGLNRELDEVRGRILSRCPLSLMREAFVEVHHGESRWQVMLKENEMHESSTLAACGS</sequence>
<dbReference type="EMBL" id="JAIWQS010000006">
    <property type="protein sequence ID" value="KAJ8762574.1"/>
    <property type="molecule type" value="Genomic_DNA"/>
</dbReference>
<evidence type="ECO:0000313" key="2">
    <source>
        <dbReference type="Proteomes" id="UP001159364"/>
    </source>
</evidence>
<protein>
    <submittedName>
        <fullName evidence="1">Uncharacterized protein</fullName>
    </submittedName>
</protein>